<evidence type="ECO:0000313" key="3">
    <source>
        <dbReference type="Proteomes" id="UP001148838"/>
    </source>
</evidence>
<reference evidence="2 3" key="1">
    <citation type="journal article" date="2022" name="Allergy">
        <title>Genome assembly and annotation of Periplaneta americana reveal a comprehensive cockroach allergen profile.</title>
        <authorList>
            <person name="Wang L."/>
            <person name="Xiong Q."/>
            <person name="Saelim N."/>
            <person name="Wang L."/>
            <person name="Nong W."/>
            <person name="Wan A.T."/>
            <person name="Shi M."/>
            <person name="Liu X."/>
            <person name="Cao Q."/>
            <person name="Hui J.H.L."/>
            <person name="Sookrung N."/>
            <person name="Leung T.F."/>
            <person name="Tungtrongchitr A."/>
            <person name="Tsui S.K.W."/>
        </authorList>
    </citation>
    <scope>NUCLEOTIDE SEQUENCE [LARGE SCALE GENOMIC DNA]</scope>
    <source>
        <strain evidence="2">PWHHKU_190912</strain>
    </source>
</reference>
<evidence type="ECO:0000256" key="1">
    <source>
        <dbReference type="SAM" id="MobiDB-lite"/>
    </source>
</evidence>
<protein>
    <submittedName>
        <fullName evidence="2">Uncharacterized protein</fullName>
    </submittedName>
</protein>
<feature type="region of interest" description="Disordered" evidence="1">
    <location>
        <begin position="213"/>
        <end position="236"/>
    </location>
</feature>
<name>A0ABQ8TI66_PERAM</name>
<sequence length="357" mass="39609">MTSTQSLVKSLPPLVLPERNQRQGLQGAATSSSGAASLVSDALRVMSRSKSGIKRPPIDPDALKKVVEAVIASPGNKNSIKEPCSGEYEILVGFISKPMIYYHLFRLMAHFLRGRNFEDFEAVEMGITEFFGSKPEAVIVAGLQTSLKGGSRPWNDFTNSQNCPRVNSRATMQCRVQRGKEYCYELSKYVFCDIAGNIGGVWYLIVWTIATSPGGAGSSKKSADEARSARPVTAATPPNVRVARKKLKRLSANVMSLLSAPDALTHIDVSTQGSDEDDSLISADYDANERLKWAGHVARMGESRNAYRVLVGKPEGKRPLERPRRRWKDDIKMDLREVGYDDRDWINLAQDRDQWRA</sequence>
<accession>A0ABQ8TI66</accession>
<keyword evidence="3" id="KW-1185">Reference proteome</keyword>
<organism evidence="2 3">
    <name type="scientific">Periplaneta americana</name>
    <name type="common">American cockroach</name>
    <name type="synonym">Blatta americana</name>
    <dbReference type="NCBI Taxonomy" id="6978"/>
    <lineage>
        <taxon>Eukaryota</taxon>
        <taxon>Metazoa</taxon>
        <taxon>Ecdysozoa</taxon>
        <taxon>Arthropoda</taxon>
        <taxon>Hexapoda</taxon>
        <taxon>Insecta</taxon>
        <taxon>Pterygota</taxon>
        <taxon>Neoptera</taxon>
        <taxon>Polyneoptera</taxon>
        <taxon>Dictyoptera</taxon>
        <taxon>Blattodea</taxon>
        <taxon>Blattoidea</taxon>
        <taxon>Blattidae</taxon>
        <taxon>Blattinae</taxon>
        <taxon>Periplaneta</taxon>
    </lineage>
</organism>
<comment type="caution">
    <text evidence="2">The sequence shown here is derived from an EMBL/GenBank/DDBJ whole genome shotgun (WGS) entry which is preliminary data.</text>
</comment>
<dbReference type="EMBL" id="JAJSOF020000009">
    <property type="protein sequence ID" value="KAJ4446308.1"/>
    <property type="molecule type" value="Genomic_DNA"/>
</dbReference>
<evidence type="ECO:0000313" key="2">
    <source>
        <dbReference type="EMBL" id="KAJ4446308.1"/>
    </source>
</evidence>
<proteinExistence type="predicted"/>
<dbReference type="Proteomes" id="UP001148838">
    <property type="component" value="Unassembled WGS sequence"/>
</dbReference>
<gene>
    <name evidence="2" type="ORF">ANN_13003</name>
</gene>